<accession>A0AC61MXH6</accession>
<name>A0AC61MXH6_9FIRM</name>
<evidence type="ECO:0000313" key="2">
    <source>
        <dbReference type="Proteomes" id="UP000682782"/>
    </source>
</evidence>
<protein>
    <submittedName>
        <fullName evidence="1">Uncharacterized protein</fullName>
    </submittedName>
</protein>
<gene>
    <name evidence="1" type="ORF">JYE49_02835</name>
</gene>
<dbReference type="Proteomes" id="UP000682782">
    <property type="component" value="Chromosome"/>
</dbReference>
<sequence length="300" mass="35564">MNRQMVAEQVRKTLTILKEKNQDGKLSYFVRKYIKQLNNLEGAGKVHNYLKGTTNTFYKKARPSGENRLIALGWEANETENLMTLFVTDKQSVIKKIRKVLKVLREKNKDGACAEYVRKYETQLDELEHAEFIHNYIRGIYYDLYHNHTELYEGESDPFLHELADAEDALNVYLHLHPEAGNAYGEVPEKDPRTMLVTVDGSKIHSYEDFVSVMQKELQFPRDCEGMVDRYLDWIRDLSWFDYDRYVFTIQNTQQMMQNSEHDAKAIIDHFYRMIIPFWDHKYKHCIVCGMRKDIILNLE</sequence>
<organism evidence="1 2">
    <name type="scientific">Aristaeella hokkaidonensis</name>
    <dbReference type="NCBI Taxonomy" id="3046382"/>
    <lineage>
        <taxon>Bacteria</taxon>
        <taxon>Bacillati</taxon>
        <taxon>Bacillota</taxon>
        <taxon>Clostridia</taxon>
        <taxon>Eubacteriales</taxon>
        <taxon>Aristaeellaceae</taxon>
        <taxon>Aristaeella</taxon>
    </lineage>
</organism>
<dbReference type="EMBL" id="CP068393">
    <property type="protein sequence ID" value="QUC67655.1"/>
    <property type="molecule type" value="Genomic_DNA"/>
</dbReference>
<proteinExistence type="predicted"/>
<reference evidence="1" key="1">
    <citation type="submission" date="2021-01" db="EMBL/GenBank/DDBJ databases">
        <title>Complete genome sequence of Clostridiales bacterium R-7.</title>
        <authorList>
            <person name="Mahoney-Kurpe S.C."/>
            <person name="Palevich N."/>
            <person name="Koike S."/>
            <person name="Moon C.D."/>
            <person name="Attwood G.T."/>
        </authorList>
    </citation>
    <scope>NUCLEOTIDE SEQUENCE</scope>
    <source>
        <strain evidence="1">R-7</strain>
    </source>
</reference>
<evidence type="ECO:0000313" key="1">
    <source>
        <dbReference type="EMBL" id="QUC67655.1"/>
    </source>
</evidence>
<keyword evidence="2" id="KW-1185">Reference proteome</keyword>